<evidence type="ECO:0000256" key="5">
    <source>
        <dbReference type="SAM" id="MobiDB-lite"/>
    </source>
</evidence>
<dbReference type="EMBL" id="PKPP01001989">
    <property type="protein sequence ID" value="PWA78420.1"/>
    <property type="molecule type" value="Genomic_DNA"/>
</dbReference>
<evidence type="ECO:0000256" key="4">
    <source>
        <dbReference type="PROSITE-ProRule" id="PRU00176"/>
    </source>
</evidence>
<dbReference type="GO" id="GO:0008380">
    <property type="term" value="P:RNA splicing"/>
    <property type="evidence" value="ECO:0007669"/>
    <property type="project" value="UniProtKB-KW"/>
</dbReference>
<dbReference type="Pfam" id="PF00076">
    <property type="entry name" value="RRM_1"/>
    <property type="match status" value="1"/>
</dbReference>
<dbReference type="Gene3D" id="3.30.70.330">
    <property type="match status" value="1"/>
</dbReference>
<evidence type="ECO:0000313" key="7">
    <source>
        <dbReference type="EMBL" id="PWA78420.1"/>
    </source>
</evidence>
<feature type="compositionally biased region" description="Basic and acidic residues" evidence="5">
    <location>
        <begin position="347"/>
        <end position="361"/>
    </location>
</feature>
<dbReference type="PROSITE" id="PS50102">
    <property type="entry name" value="RRM"/>
    <property type="match status" value="1"/>
</dbReference>
<evidence type="ECO:0000313" key="8">
    <source>
        <dbReference type="Proteomes" id="UP000245207"/>
    </source>
</evidence>
<dbReference type="PANTHER" id="PTHR23147">
    <property type="entry name" value="SERINE/ARGININE RICH SPLICING FACTOR"/>
    <property type="match status" value="1"/>
</dbReference>
<keyword evidence="4" id="KW-0694">RNA-binding</keyword>
<proteinExistence type="predicted"/>
<sequence>MDWYNQSSQNEWKWTFGKNRKNVNNKRGVEQFVTTLYVTNFPNNWNEGDLWKICNEFGAVVDVYIARKLSKIGRRFAFVRFIRVYDSNKLITDLCAAWFGNYHLFASLARFQRKSMGQHVEKHPKVTNSNATADFKDNKTTSSRSYASLLKKDPKEKSNGHETLQDVLIEKSDMVSITDAGTIVMGKVRDLNLIENLRQVCHKEGFANVEIKYIGGFWVWIEFNNRKASIRFKQHSTIATYFHSLIPVSKHFVVDERVLWVEILGLPLCAWSLTAFKKVAAKWGEILLYVKEESVSKPLWVGNSDCSDSSADEGMLDGYSSEASLSDEEEIQMQEPNCQQSTPIIHSDSEDKHNQALHEETSSSSNKNMSLTGSNSKGVHTHSSEVEVPEDIKAIPNLDGACYSECPPICRRYQENLMFQSFNPVLESIQHTGCAVLRWKRRQCQLLGQSFEKHPKQDTVGSSTKNALTSMITLFISLKELFGRYELKVLVTYS</sequence>
<reference evidence="7 8" key="1">
    <citation type="journal article" date="2018" name="Mol. Plant">
        <title>The genome of Artemisia annua provides insight into the evolution of Asteraceae family and artemisinin biosynthesis.</title>
        <authorList>
            <person name="Shen Q."/>
            <person name="Zhang L."/>
            <person name="Liao Z."/>
            <person name="Wang S."/>
            <person name="Yan T."/>
            <person name="Shi P."/>
            <person name="Liu M."/>
            <person name="Fu X."/>
            <person name="Pan Q."/>
            <person name="Wang Y."/>
            <person name="Lv Z."/>
            <person name="Lu X."/>
            <person name="Zhang F."/>
            <person name="Jiang W."/>
            <person name="Ma Y."/>
            <person name="Chen M."/>
            <person name="Hao X."/>
            <person name="Li L."/>
            <person name="Tang Y."/>
            <person name="Lv G."/>
            <person name="Zhou Y."/>
            <person name="Sun X."/>
            <person name="Brodelius P.E."/>
            <person name="Rose J.K.C."/>
            <person name="Tang K."/>
        </authorList>
    </citation>
    <scope>NUCLEOTIDE SEQUENCE [LARGE SCALE GENOMIC DNA]</scope>
    <source>
        <strain evidence="8">cv. Huhao1</strain>
        <tissue evidence="7">Leaf</tissue>
    </source>
</reference>
<dbReference type="InterPro" id="IPR050907">
    <property type="entry name" value="SRSF"/>
</dbReference>
<feature type="compositionally biased region" description="Polar residues" evidence="5">
    <location>
        <begin position="362"/>
        <end position="378"/>
    </location>
</feature>
<name>A0A2U1NYB5_ARTAN</name>
<dbReference type="InterPro" id="IPR035979">
    <property type="entry name" value="RBD_domain_sf"/>
</dbReference>
<feature type="domain" description="RRM" evidence="6">
    <location>
        <begin position="34"/>
        <end position="111"/>
    </location>
</feature>
<keyword evidence="3" id="KW-0508">mRNA splicing</keyword>
<evidence type="ECO:0000259" key="6">
    <source>
        <dbReference type="PROSITE" id="PS50102"/>
    </source>
</evidence>
<keyword evidence="2" id="KW-0747">Spliceosome</keyword>
<organism evidence="7 8">
    <name type="scientific">Artemisia annua</name>
    <name type="common">Sweet wormwood</name>
    <dbReference type="NCBI Taxonomy" id="35608"/>
    <lineage>
        <taxon>Eukaryota</taxon>
        <taxon>Viridiplantae</taxon>
        <taxon>Streptophyta</taxon>
        <taxon>Embryophyta</taxon>
        <taxon>Tracheophyta</taxon>
        <taxon>Spermatophyta</taxon>
        <taxon>Magnoliopsida</taxon>
        <taxon>eudicotyledons</taxon>
        <taxon>Gunneridae</taxon>
        <taxon>Pentapetalae</taxon>
        <taxon>asterids</taxon>
        <taxon>campanulids</taxon>
        <taxon>Asterales</taxon>
        <taxon>Asteraceae</taxon>
        <taxon>Asteroideae</taxon>
        <taxon>Anthemideae</taxon>
        <taxon>Artemisiinae</taxon>
        <taxon>Artemisia</taxon>
    </lineage>
</organism>
<evidence type="ECO:0000256" key="2">
    <source>
        <dbReference type="ARBA" id="ARBA00022728"/>
    </source>
</evidence>
<dbReference type="OrthoDB" id="1740249at2759"/>
<dbReference type="GO" id="GO:0006397">
    <property type="term" value="P:mRNA processing"/>
    <property type="evidence" value="ECO:0007669"/>
    <property type="project" value="UniProtKB-KW"/>
</dbReference>
<dbReference type="CDD" id="cd00590">
    <property type="entry name" value="RRM_SF"/>
    <property type="match status" value="1"/>
</dbReference>
<dbReference type="InterPro" id="IPR012677">
    <property type="entry name" value="Nucleotide-bd_a/b_plait_sf"/>
</dbReference>
<dbReference type="InterPro" id="IPR000504">
    <property type="entry name" value="RRM_dom"/>
</dbReference>
<protein>
    <submittedName>
        <fullName evidence="7">Nucleotide-binding alpha-beta plait domain-containing protein</fullName>
    </submittedName>
</protein>
<dbReference type="GO" id="GO:0003723">
    <property type="term" value="F:RNA binding"/>
    <property type="evidence" value="ECO:0007669"/>
    <property type="project" value="UniProtKB-UniRule"/>
</dbReference>
<dbReference type="Proteomes" id="UP000245207">
    <property type="component" value="Unassembled WGS sequence"/>
</dbReference>
<evidence type="ECO:0000256" key="3">
    <source>
        <dbReference type="ARBA" id="ARBA00023187"/>
    </source>
</evidence>
<dbReference type="SMART" id="SM00360">
    <property type="entry name" value="RRM"/>
    <property type="match status" value="1"/>
</dbReference>
<dbReference type="SUPFAM" id="SSF54928">
    <property type="entry name" value="RNA-binding domain, RBD"/>
    <property type="match status" value="1"/>
</dbReference>
<gene>
    <name evidence="7" type="ORF">CTI12_AA209110</name>
</gene>
<dbReference type="GO" id="GO:0005681">
    <property type="term" value="C:spliceosomal complex"/>
    <property type="evidence" value="ECO:0007669"/>
    <property type="project" value="UniProtKB-KW"/>
</dbReference>
<keyword evidence="1" id="KW-0507">mRNA processing</keyword>
<dbReference type="AlphaFoldDB" id="A0A2U1NYB5"/>
<feature type="region of interest" description="Disordered" evidence="5">
    <location>
        <begin position="306"/>
        <end position="386"/>
    </location>
</feature>
<feature type="compositionally biased region" description="Polar residues" evidence="5">
    <location>
        <begin position="334"/>
        <end position="344"/>
    </location>
</feature>
<accession>A0A2U1NYB5</accession>
<keyword evidence="8" id="KW-1185">Reference proteome</keyword>
<evidence type="ECO:0000256" key="1">
    <source>
        <dbReference type="ARBA" id="ARBA00022664"/>
    </source>
</evidence>
<comment type="caution">
    <text evidence="7">The sequence shown here is derived from an EMBL/GenBank/DDBJ whole genome shotgun (WGS) entry which is preliminary data.</text>
</comment>